<dbReference type="Proteomes" id="UP000268372">
    <property type="component" value="Unassembled WGS sequence"/>
</dbReference>
<evidence type="ECO:0000313" key="3">
    <source>
        <dbReference type="Proteomes" id="UP000268372"/>
    </source>
</evidence>
<evidence type="ECO:0000256" key="1">
    <source>
        <dbReference type="SAM" id="Phobius"/>
    </source>
</evidence>
<dbReference type="EMBL" id="RQTJ01000016">
    <property type="protein sequence ID" value="RRA94602.1"/>
    <property type="molecule type" value="Genomic_DNA"/>
</dbReference>
<accession>A0A3P1B1S4</accession>
<keyword evidence="3" id="KW-1185">Reference proteome</keyword>
<feature type="transmembrane region" description="Helical" evidence="1">
    <location>
        <begin position="6"/>
        <end position="24"/>
    </location>
</feature>
<evidence type="ECO:0008006" key="4">
    <source>
        <dbReference type="Google" id="ProtNLM"/>
    </source>
</evidence>
<sequence length="353" mass="41121">MKKKIFYIVLTMIISSAVVVALFVSSEHIMKRENPFTRRFLPHPLSPLKRIELPYNSYYIAGVFEDKIYLGNTTAPLHGLVINFKPEIIDTLTLNFSNFHDYSFSSIKWDLVKDTLLLNDHTVSTFLKSTVSDPNLQLWQKTDTIAYSQAIPFSSNKYLLRTYNNKRNNVNLSILNFDRGLMKMEGILDEENQPRDLFSNDGILLYNHELKKTIYVFYYKNKSFVFDNNLQNKQIIRTIDTISKPNFDVIYLAKTQQLKMSENSIMVNKLAATSGKYLYIASDRLGRNENKAMYRQATIIDVYNLLTGTYESSFYFYHYKNKPIKQLYITNRYAVGVGSNFLAIGHFRDSIFD</sequence>
<organism evidence="2 3">
    <name type="scientific">Paenimyroides viscosum</name>
    <dbReference type="NCBI Taxonomy" id="2488729"/>
    <lineage>
        <taxon>Bacteria</taxon>
        <taxon>Pseudomonadati</taxon>
        <taxon>Bacteroidota</taxon>
        <taxon>Flavobacteriia</taxon>
        <taxon>Flavobacteriales</taxon>
        <taxon>Flavobacteriaceae</taxon>
        <taxon>Paenimyroides</taxon>
    </lineage>
</organism>
<dbReference type="OrthoDB" id="673785at2"/>
<comment type="caution">
    <text evidence="2">The sequence shown here is derived from an EMBL/GenBank/DDBJ whole genome shotgun (WGS) entry which is preliminary data.</text>
</comment>
<proteinExistence type="predicted"/>
<reference evidence="2 3" key="1">
    <citation type="submission" date="2018-11" db="EMBL/GenBank/DDBJ databases">
        <title>Flavobacterium sp. nov., YIM 102796 draft genome.</title>
        <authorList>
            <person name="Li G."/>
            <person name="Jiang Y."/>
        </authorList>
    </citation>
    <scope>NUCLEOTIDE SEQUENCE [LARGE SCALE GENOMIC DNA]</scope>
    <source>
        <strain evidence="2 3">YIM 102796</strain>
    </source>
</reference>
<name>A0A3P1B1S4_9FLAO</name>
<protein>
    <recommendedName>
        <fullName evidence="4">DUF4221 domain-containing protein</fullName>
    </recommendedName>
</protein>
<keyword evidence="1" id="KW-1133">Transmembrane helix</keyword>
<evidence type="ECO:0000313" key="2">
    <source>
        <dbReference type="EMBL" id="RRA94602.1"/>
    </source>
</evidence>
<keyword evidence="1" id="KW-0472">Membrane</keyword>
<dbReference type="AlphaFoldDB" id="A0A3P1B1S4"/>
<dbReference type="RefSeq" id="WP_124899501.1">
    <property type="nucleotide sequence ID" value="NZ_RQTJ01000016.1"/>
</dbReference>
<keyword evidence="1" id="KW-0812">Transmembrane</keyword>
<gene>
    <name evidence="2" type="ORF">EG242_08675</name>
</gene>